<proteinExistence type="predicted"/>
<dbReference type="AlphaFoldDB" id="A0A1D6E3E7"/>
<evidence type="ECO:0000313" key="1">
    <source>
        <dbReference type="EMBL" id="ONM15045.1"/>
    </source>
</evidence>
<reference evidence="1" key="1">
    <citation type="submission" date="2015-12" db="EMBL/GenBank/DDBJ databases">
        <title>Update maize B73 reference genome by single molecule sequencing technologies.</title>
        <authorList>
            <consortium name="Maize Genome Sequencing Project"/>
            <person name="Ware D."/>
        </authorList>
    </citation>
    <scope>NUCLEOTIDE SEQUENCE [LARGE SCALE GENOMIC DNA]</scope>
    <source>
        <tissue evidence="1">Seedling</tissue>
    </source>
</reference>
<gene>
    <name evidence="1" type="ORF">ZEAMMB73_Zm00001d002678</name>
</gene>
<dbReference type="EMBL" id="CM007648">
    <property type="protein sequence ID" value="ONM15045.1"/>
    <property type="molecule type" value="Genomic_DNA"/>
</dbReference>
<protein>
    <submittedName>
        <fullName evidence="1">Prolyl oligopeptidase family protein</fullName>
    </submittedName>
</protein>
<organism evidence="1">
    <name type="scientific">Zea mays</name>
    <name type="common">Maize</name>
    <dbReference type="NCBI Taxonomy" id="4577"/>
    <lineage>
        <taxon>Eukaryota</taxon>
        <taxon>Viridiplantae</taxon>
        <taxon>Streptophyta</taxon>
        <taxon>Embryophyta</taxon>
        <taxon>Tracheophyta</taxon>
        <taxon>Spermatophyta</taxon>
        <taxon>Magnoliopsida</taxon>
        <taxon>Liliopsida</taxon>
        <taxon>Poales</taxon>
        <taxon>Poaceae</taxon>
        <taxon>PACMAD clade</taxon>
        <taxon>Panicoideae</taxon>
        <taxon>Andropogonodae</taxon>
        <taxon>Andropogoneae</taxon>
        <taxon>Tripsacinae</taxon>
        <taxon>Zea</taxon>
    </lineage>
</organism>
<sequence length="52" mass="6143">MQDDMLGIFHSRCDANHLYSLVFIFSFYLLPLLFSDLACLEKNIIIRDCCQR</sequence>
<accession>A0A1D6E3E7</accession>
<name>A0A1D6E3E7_MAIZE</name>